<sequence length="148" mass="16717">MTHSWSDAAKAIPYTQQHQPINPIKGVTPYSQWFGRALNNAHVRTLGCATYHQAIPYGQLFDQTPENTHHRPTETCREPDNTDTAIKGQELFIPDTTAKCLASHTAGDEHSSNKRSNNKRLNGKHSNNKHPGDEHRVTPYDQWSNHTP</sequence>
<accession>A0ACC1HN01</accession>
<organism evidence="1 2">
    <name type="scientific">Spiromyces aspiralis</name>
    <dbReference type="NCBI Taxonomy" id="68401"/>
    <lineage>
        <taxon>Eukaryota</taxon>
        <taxon>Fungi</taxon>
        <taxon>Fungi incertae sedis</taxon>
        <taxon>Zoopagomycota</taxon>
        <taxon>Kickxellomycotina</taxon>
        <taxon>Kickxellomycetes</taxon>
        <taxon>Kickxellales</taxon>
        <taxon>Kickxellaceae</taxon>
        <taxon>Spiromyces</taxon>
    </lineage>
</organism>
<evidence type="ECO:0000313" key="1">
    <source>
        <dbReference type="EMBL" id="KAJ1676721.1"/>
    </source>
</evidence>
<evidence type="ECO:0000313" key="2">
    <source>
        <dbReference type="Proteomes" id="UP001145114"/>
    </source>
</evidence>
<dbReference type="Proteomes" id="UP001145114">
    <property type="component" value="Unassembled WGS sequence"/>
</dbReference>
<reference evidence="1" key="1">
    <citation type="submission" date="2022-06" db="EMBL/GenBank/DDBJ databases">
        <title>Phylogenomic reconstructions and comparative analyses of Kickxellomycotina fungi.</title>
        <authorList>
            <person name="Reynolds N.K."/>
            <person name="Stajich J.E."/>
            <person name="Barry K."/>
            <person name="Grigoriev I.V."/>
            <person name="Crous P."/>
            <person name="Smith M.E."/>
        </authorList>
    </citation>
    <scope>NUCLEOTIDE SEQUENCE</scope>
    <source>
        <strain evidence="1">RSA 2271</strain>
    </source>
</reference>
<name>A0ACC1HN01_9FUNG</name>
<feature type="non-terminal residue" evidence="1">
    <location>
        <position position="148"/>
    </location>
</feature>
<protein>
    <submittedName>
        <fullName evidence="1">Uncharacterized protein</fullName>
    </submittedName>
</protein>
<keyword evidence="2" id="KW-1185">Reference proteome</keyword>
<dbReference type="EMBL" id="JAMZIH010003604">
    <property type="protein sequence ID" value="KAJ1676721.1"/>
    <property type="molecule type" value="Genomic_DNA"/>
</dbReference>
<proteinExistence type="predicted"/>
<gene>
    <name evidence="1" type="ORF">EV182_007621</name>
</gene>
<comment type="caution">
    <text evidence="1">The sequence shown here is derived from an EMBL/GenBank/DDBJ whole genome shotgun (WGS) entry which is preliminary data.</text>
</comment>